<keyword evidence="2" id="KW-0413">Isomerase</keyword>
<sequence>MYMKIFLIDAFTDVPFKGNPAYVCLLDDDFPAEKKMQNIAFELGMSETVFLRKNLENYDIRWFTPQCEVPLCGHGTLSAAYVLFKNKNKKEMIFNSKSGILKAIVEDNDDIILEFPIKDYKKVDIIPEFIEILGAVPEDIFEGEDFFLCYFKDKDLIQLEPDFVKMKNTTLKDIIVTTESTEPKLDFVSRVFAPGCGIDEDPVTGSAHTVLAPFWQSRLGKNKFNSMQLSQRTGKLKLEIVGKIMKIQGSCVEILSGEINL</sequence>
<evidence type="ECO:0000256" key="1">
    <source>
        <dbReference type="ARBA" id="ARBA00008270"/>
    </source>
</evidence>
<proteinExistence type="inferred from homology"/>
<protein>
    <recommendedName>
        <fullName evidence="6">PhzF family phenazine biosynthesis protein</fullName>
    </recommendedName>
</protein>
<evidence type="ECO:0000256" key="3">
    <source>
        <dbReference type="PIRSR" id="PIRSR016184-1"/>
    </source>
</evidence>
<dbReference type="InterPro" id="IPR003719">
    <property type="entry name" value="Phenazine_PhzF-like"/>
</dbReference>
<comment type="similarity">
    <text evidence="1">Belongs to the PhzF family.</text>
</comment>
<organism evidence="4 5">
    <name type="scientific">Muiribacterium halophilum</name>
    <dbReference type="NCBI Taxonomy" id="2053465"/>
    <lineage>
        <taxon>Bacteria</taxon>
        <taxon>Candidatus Muiribacteriota</taxon>
        <taxon>Candidatus Muiribacteriia</taxon>
        <taxon>Candidatus Muiribacteriales</taxon>
        <taxon>Candidatus Muiribacteriaceae</taxon>
        <taxon>Candidatus Muiribacterium</taxon>
    </lineage>
</organism>
<gene>
    <name evidence="4" type="ORF">C0601_12535</name>
</gene>
<dbReference type="Gene3D" id="3.10.310.10">
    <property type="entry name" value="Diaminopimelate Epimerase, Chain A, domain 1"/>
    <property type="match status" value="2"/>
</dbReference>
<dbReference type="GO" id="GO:0005737">
    <property type="term" value="C:cytoplasm"/>
    <property type="evidence" value="ECO:0007669"/>
    <property type="project" value="TreeGrafter"/>
</dbReference>
<evidence type="ECO:0000313" key="4">
    <source>
        <dbReference type="EMBL" id="PLX15615.1"/>
    </source>
</evidence>
<comment type="caution">
    <text evidence="4">The sequence shown here is derived from an EMBL/GenBank/DDBJ whole genome shotgun (WGS) entry which is preliminary data.</text>
</comment>
<dbReference type="SUPFAM" id="SSF54506">
    <property type="entry name" value="Diaminopimelate epimerase-like"/>
    <property type="match status" value="1"/>
</dbReference>
<feature type="active site" evidence="3">
    <location>
        <position position="47"/>
    </location>
</feature>
<dbReference type="PANTHER" id="PTHR13774">
    <property type="entry name" value="PHENAZINE BIOSYNTHESIS PROTEIN"/>
    <property type="match status" value="1"/>
</dbReference>
<dbReference type="AlphaFoldDB" id="A0A2N5ZAA9"/>
<dbReference type="GO" id="GO:0016853">
    <property type="term" value="F:isomerase activity"/>
    <property type="evidence" value="ECO:0007669"/>
    <property type="project" value="UniProtKB-KW"/>
</dbReference>
<accession>A0A2N5ZAA9</accession>
<evidence type="ECO:0000313" key="5">
    <source>
        <dbReference type="Proteomes" id="UP000234857"/>
    </source>
</evidence>
<dbReference type="PANTHER" id="PTHR13774:SF17">
    <property type="entry name" value="PHENAZINE BIOSYNTHESIS-LIKE DOMAIN-CONTAINING PROTEIN"/>
    <property type="match status" value="1"/>
</dbReference>
<evidence type="ECO:0008006" key="6">
    <source>
        <dbReference type="Google" id="ProtNLM"/>
    </source>
</evidence>
<reference evidence="4 5" key="1">
    <citation type="submission" date="2017-11" db="EMBL/GenBank/DDBJ databases">
        <title>Genome-resolved metagenomics identifies genetic mobility, metabolic interactions, and unexpected diversity in perchlorate-reducing communities.</title>
        <authorList>
            <person name="Barnum T.P."/>
            <person name="Figueroa I.A."/>
            <person name="Carlstrom C.I."/>
            <person name="Lucas L.N."/>
            <person name="Engelbrektson A.L."/>
            <person name="Coates J.D."/>
        </authorList>
    </citation>
    <scope>NUCLEOTIDE SEQUENCE [LARGE SCALE GENOMIC DNA]</scope>
    <source>
        <strain evidence="4">BM706</strain>
    </source>
</reference>
<name>A0A2N5ZAA9_MUIH1</name>
<dbReference type="NCBIfam" id="TIGR00654">
    <property type="entry name" value="PhzF_family"/>
    <property type="match status" value="1"/>
</dbReference>
<dbReference type="Proteomes" id="UP000234857">
    <property type="component" value="Unassembled WGS sequence"/>
</dbReference>
<dbReference type="EMBL" id="PKTG01000134">
    <property type="protein sequence ID" value="PLX15615.1"/>
    <property type="molecule type" value="Genomic_DNA"/>
</dbReference>
<dbReference type="Pfam" id="PF02567">
    <property type="entry name" value="PhzC-PhzF"/>
    <property type="match status" value="1"/>
</dbReference>
<dbReference type="PIRSF" id="PIRSF016184">
    <property type="entry name" value="PhzC_PhzF"/>
    <property type="match status" value="1"/>
</dbReference>
<evidence type="ECO:0000256" key="2">
    <source>
        <dbReference type="ARBA" id="ARBA00023235"/>
    </source>
</evidence>